<organism evidence="2 3">
    <name type="scientific">Halobium salinum</name>
    <dbReference type="NCBI Taxonomy" id="1364940"/>
    <lineage>
        <taxon>Archaea</taxon>
        <taxon>Methanobacteriati</taxon>
        <taxon>Methanobacteriota</taxon>
        <taxon>Stenosarchaea group</taxon>
        <taxon>Halobacteria</taxon>
        <taxon>Halobacteriales</taxon>
        <taxon>Haloferacaceae</taxon>
        <taxon>Halobium</taxon>
    </lineage>
</organism>
<feature type="transmembrane region" description="Helical" evidence="1">
    <location>
        <begin position="271"/>
        <end position="293"/>
    </location>
</feature>
<dbReference type="PROSITE" id="PS51257">
    <property type="entry name" value="PROKAR_LIPOPROTEIN"/>
    <property type="match status" value="1"/>
</dbReference>
<comment type="caution">
    <text evidence="2">The sequence shown here is derived from an EMBL/GenBank/DDBJ whole genome shotgun (WGS) entry which is preliminary data.</text>
</comment>
<feature type="transmembrane region" description="Helical" evidence="1">
    <location>
        <begin position="133"/>
        <end position="154"/>
    </location>
</feature>
<evidence type="ECO:0000256" key="1">
    <source>
        <dbReference type="SAM" id="Phobius"/>
    </source>
</evidence>
<dbReference type="EMBL" id="JBHSDS010000017">
    <property type="protein sequence ID" value="MFC4360442.1"/>
    <property type="molecule type" value="Genomic_DNA"/>
</dbReference>
<sequence length="470" mass="51686">MNDRPVRARLTSVATLLVGMLAVACVNLFPLIGITIWDWSLTSLLVLYWVEAFVTVLIAVVKALLAERGSPDVTSGIEPLHELREKRGGWDLRSDWPPVYPRNIPLALTILGFWAVFLVPMTLLFWSSSLGSVLSAGLIAGIFGLVVTQLAEFITEYVRDERYREVSAREILRTPMLLTFSLMWVGLLTIGSSGSDTNLLLFAVAVLGKTLLSVYGFYAERVEKPLFGLGDHLFDEEEVREAPPEIDLPDAAVDSRVRVTRTPVILTSLPYILFGFASRLGIIVLCLFVLALISGKSSWIVITALIILAIAGVRILSYYLRYGTIEYQRRGKLLVAYDTLLESPQWTADIARSSFSVKNAIADRLLDTGTLTISGVEEVEGSKVQLGPVVDIEQAVKTLGLPVQKTERPEQDLSVVATVGLLFLFFLILPAGLILDPNVSPEFAMALGVLFAPFILFHVGVLLWVGLARI</sequence>
<name>A0ABD5PHV8_9EURY</name>
<keyword evidence="1" id="KW-0812">Transmembrane</keyword>
<evidence type="ECO:0000313" key="3">
    <source>
        <dbReference type="Proteomes" id="UP001595921"/>
    </source>
</evidence>
<feature type="transmembrane region" description="Helical" evidence="1">
    <location>
        <begin position="413"/>
        <end position="435"/>
    </location>
</feature>
<proteinExistence type="predicted"/>
<feature type="transmembrane region" description="Helical" evidence="1">
    <location>
        <begin position="199"/>
        <end position="218"/>
    </location>
</feature>
<keyword evidence="3" id="KW-1185">Reference proteome</keyword>
<dbReference type="RefSeq" id="WP_267620629.1">
    <property type="nucleotide sequence ID" value="NZ_JAODIW010000005.1"/>
</dbReference>
<dbReference type="Pfam" id="PF20108">
    <property type="entry name" value="DUF6498"/>
    <property type="match status" value="1"/>
</dbReference>
<feature type="transmembrane region" description="Helical" evidence="1">
    <location>
        <begin position="299"/>
        <end position="320"/>
    </location>
</feature>
<feature type="transmembrane region" description="Helical" evidence="1">
    <location>
        <begin position="175"/>
        <end position="193"/>
    </location>
</feature>
<dbReference type="AlphaFoldDB" id="A0ABD5PHV8"/>
<keyword evidence="1" id="KW-1133">Transmembrane helix</keyword>
<dbReference type="Proteomes" id="UP001595921">
    <property type="component" value="Unassembled WGS sequence"/>
</dbReference>
<protein>
    <submittedName>
        <fullName evidence="2">DUF6498-containing protein</fullName>
    </submittedName>
</protein>
<reference evidence="2 3" key="1">
    <citation type="journal article" date="2019" name="Int. J. Syst. Evol. Microbiol.">
        <title>The Global Catalogue of Microorganisms (GCM) 10K type strain sequencing project: providing services to taxonomists for standard genome sequencing and annotation.</title>
        <authorList>
            <consortium name="The Broad Institute Genomics Platform"/>
            <consortium name="The Broad Institute Genome Sequencing Center for Infectious Disease"/>
            <person name="Wu L."/>
            <person name="Ma J."/>
        </authorList>
    </citation>
    <scope>NUCLEOTIDE SEQUENCE [LARGE SCALE GENOMIC DNA]</scope>
    <source>
        <strain evidence="2 3">CGMCC 1.12553</strain>
    </source>
</reference>
<feature type="transmembrane region" description="Helical" evidence="1">
    <location>
        <begin position="46"/>
        <end position="65"/>
    </location>
</feature>
<gene>
    <name evidence="2" type="ORF">ACFO0N_21055</name>
</gene>
<evidence type="ECO:0000313" key="2">
    <source>
        <dbReference type="EMBL" id="MFC4360442.1"/>
    </source>
</evidence>
<feature type="transmembrane region" description="Helical" evidence="1">
    <location>
        <begin position="12"/>
        <end position="34"/>
    </location>
</feature>
<feature type="transmembrane region" description="Helical" evidence="1">
    <location>
        <begin position="106"/>
        <end position="127"/>
    </location>
</feature>
<dbReference type="InterPro" id="IPR045466">
    <property type="entry name" value="DUF6498"/>
</dbReference>
<keyword evidence="1" id="KW-0472">Membrane</keyword>
<accession>A0ABD5PHV8</accession>
<feature type="transmembrane region" description="Helical" evidence="1">
    <location>
        <begin position="447"/>
        <end position="467"/>
    </location>
</feature>